<proteinExistence type="predicted"/>
<dbReference type="EMBL" id="CAJVCH010534656">
    <property type="protein sequence ID" value="CAG7825029.1"/>
    <property type="molecule type" value="Genomic_DNA"/>
</dbReference>
<comment type="caution">
    <text evidence="1">The sequence shown here is derived from an EMBL/GenBank/DDBJ whole genome shotgun (WGS) entry which is preliminary data.</text>
</comment>
<accession>A0A8J2PJM6</accession>
<sequence length="71" mass="8279">MGECRRSGQIADSYWLQVHLNPQIWNRTGRPFNIACQYFVFKEVINQFSKASFTKSGLTSERKYFASAVRI</sequence>
<evidence type="ECO:0000313" key="2">
    <source>
        <dbReference type="Proteomes" id="UP000708208"/>
    </source>
</evidence>
<dbReference type="AlphaFoldDB" id="A0A8J2PJM6"/>
<reference evidence="1" key="1">
    <citation type="submission" date="2021-06" db="EMBL/GenBank/DDBJ databases">
        <authorList>
            <person name="Hodson N. C."/>
            <person name="Mongue J. A."/>
            <person name="Jaron S. K."/>
        </authorList>
    </citation>
    <scope>NUCLEOTIDE SEQUENCE</scope>
</reference>
<dbReference type="Proteomes" id="UP000708208">
    <property type="component" value="Unassembled WGS sequence"/>
</dbReference>
<protein>
    <submittedName>
        <fullName evidence="1">Uncharacterized protein</fullName>
    </submittedName>
</protein>
<gene>
    <name evidence="1" type="ORF">AFUS01_LOCUS35155</name>
</gene>
<keyword evidence="2" id="KW-1185">Reference proteome</keyword>
<evidence type="ECO:0000313" key="1">
    <source>
        <dbReference type="EMBL" id="CAG7825029.1"/>
    </source>
</evidence>
<organism evidence="1 2">
    <name type="scientific">Allacma fusca</name>
    <dbReference type="NCBI Taxonomy" id="39272"/>
    <lineage>
        <taxon>Eukaryota</taxon>
        <taxon>Metazoa</taxon>
        <taxon>Ecdysozoa</taxon>
        <taxon>Arthropoda</taxon>
        <taxon>Hexapoda</taxon>
        <taxon>Collembola</taxon>
        <taxon>Symphypleona</taxon>
        <taxon>Sminthuridae</taxon>
        <taxon>Allacma</taxon>
    </lineage>
</organism>
<name>A0A8J2PJM6_9HEXA</name>